<gene>
    <name evidence="1" type="ORF">SAMN02910291_01248</name>
</gene>
<evidence type="ECO:0000313" key="1">
    <source>
        <dbReference type="EMBL" id="SFW42368.1"/>
    </source>
</evidence>
<protein>
    <submittedName>
        <fullName evidence="1">DNA polymerase-3 subunit delta</fullName>
    </submittedName>
</protein>
<evidence type="ECO:0000313" key="2">
    <source>
        <dbReference type="Proteomes" id="UP000182680"/>
    </source>
</evidence>
<dbReference type="RefSeq" id="WP_072311710.1">
    <property type="nucleotide sequence ID" value="NZ_FPIW01000017.1"/>
</dbReference>
<dbReference type="SUPFAM" id="SSF52540">
    <property type="entry name" value="P-loop containing nucleoside triphosphate hydrolases"/>
    <property type="match status" value="1"/>
</dbReference>
<accession>A0AA94L217</accession>
<dbReference type="Pfam" id="PF13177">
    <property type="entry name" value="DNA_pol3_delta2"/>
    <property type="match status" value="1"/>
</dbReference>
<dbReference type="Proteomes" id="UP000182680">
    <property type="component" value="Unassembled WGS sequence"/>
</dbReference>
<organism evidence="1 2">
    <name type="scientific">Desulfovibrio desulfuricans</name>
    <dbReference type="NCBI Taxonomy" id="876"/>
    <lineage>
        <taxon>Bacteria</taxon>
        <taxon>Pseudomonadati</taxon>
        <taxon>Thermodesulfobacteriota</taxon>
        <taxon>Desulfovibrionia</taxon>
        <taxon>Desulfovibrionales</taxon>
        <taxon>Desulfovibrionaceae</taxon>
        <taxon>Desulfovibrio</taxon>
    </lineage>
</organism>
<dbReference type="EMBL" id="FPIW01000017">
    <property type="protein sequence ID" value="SFW42368.1"/>
    <property type="molecule type" value="Genomic_DNA"/>
</dbReference>
<dbReference type="AlphaFoldDB" id="A0AA94L217"/>
<proteinExistence type="predicted"/>
<name>A0AA94L217_DESDE</name>
<dbReference type="Gene3D" id="3.40.50.300">
    <property type="entry name" value="P-loop containing nucleotide triphosphate hydrolases"/>
    <property type="match status" value="1"/>
</dbReference>
<comment type="caution">
    <text evidence="1">The sequence shown here is derived from an EMBL/GenBank/DDBJ whole genome shotgun (WGS) entry which is preliminary data.</text>
</comment>
<dbReference type="InterPro" id="IPR027417">
    <property type="entry name" value="P-loop_NTPase"/>
</dbReference>
<reference evidence="2" key="1">
    <citation type="submission" date="2016-11" db="EMBL/GenBank/DDBJ databases">
        <authorList>
            <person name="Jaros S."/>
            <person name="Januszkiewicz K."/>
            <person name="Wedrychowicz H."/>
        </authorList>
    </citation>
    <scope>NUCLEOTIDE SEQUENCE [LARGE SCALE GENOMIC DNA]</scope>
    <source>
        <strain evidence="2">DSM 7057</strain>
    </source>
</reference>
<sequence length="313" mass="33990">MTAPMLPAIAVPAFDRLKDALNRLGAAPPQVLLLEGGSEAQRRDMALYWAARINCPQAPHSGAPCLACPVCLQIAAGEHLDLAAYDGRISNREDEENPGSVRAFNMERVRELKSRLRDAPHGNGRRVVLLMGLSLTRDEAANALLKALEEPSATTVFVLLAPQREQLLPTLVSRSFCLTLPWPDSRAADDAMRPWEEKLAHFLLTGQGLLDALAAKGALDAAQAGRLLLCCQKSINRILSEIITDNTSPLDPALENLSAQDLALVCQWLTEAQDALQYGLTPARAVEALAARIYVLRLRSVRTEPRAATAARN</sequence>